<dbReference type="AlphaFoldDB" id="A0A5D8Q853"/>
<keyword evidence="2" id="KW-1185">Reference proteome</keyword>
<protein>
    <recommendedName>
        <fullName evidence="3">DUF4351 domain-containing protein</fullName>
    </recommendedName>
</protein>
<proteinExistence type="predicted"/>
<evidence type="ECO:0008006" key="3">
    <source>
        <dbReference type="Google" id="ProtNLM"/>
    </source>
</evidence>
<evidence type="ECO:0000313" key="2">
    <source>
        <dbReference type="Proteomes" id="UP000322976"/>
    </source>
</evidence>
<organism evidence="1 2">
    <name type="scientific">Calorimonas adulescens</name>
    <dbReference type="NCBI Taxonomy" id="2606906"/>
    <lineage>
        <taxon>Bacteria</taxon>
        <taxon>Bacillati</taxon>
        <taxon>Bacillota</taxon>
        <taxon>Clostridia</taxon>
        <taxon>Thermoanaerobacterales</taxon>
        <taxon>Thermoanaerobacteraceae</taxon>
        <taxon>Calorimonas</taxon>
    </lineage>
</organism>
<dbReference type="EMBL" id="VTPS01000030">
    <property type="protein sequence ID" value="TZE80652.1"/>
    <property type="molecule type" value="Genomic_DNA"/>
</dbReference>
<comment type="caution">
    <text evidence="1">The sequence shown here is derived from an EMBL/GenBank/DDBJ whole genome shotgun (WGS) entry which is preliminary data.</text>
</comment>
<dbReference type="RefSeq" id="WP_149546327.1">
    <property type="nucleotide sequence ID" value="NZ_VTPS01000030.1"/>
</dbReference>
<sequence length="91" mass="10397">MIKTLYDPAIKEEGIKEGIRKGIKKGRIEGRKEGRIRKAQENVLNVIKAKFNALPDDLKDKISKINDEDKLDEVLIEVVKSSSIDEVYKMI</sequence>
<accession>A0A5D8Q853</accession>
<name>A0A5D8Q853_9THEO</name>
<gene>
    <name evidence="1" type="ORF">FWJ32_12650</name>
</gene>
<dbReference type="Proteomes" id="UP000322976">
    <property type="component" value="Unassembled WGS sequence"/>
</dbReference>
<reference evidence="1 2" key="1">
    <citation type="submission" date="2019-08" db="EMBL/GenBank/DDBJ databases">
        <title>Calorimonas adulescens gen. nov., sp. nov., an anaerobic thermophilic bacterium from Sakhalin hot spring.</title>
        <authorList>
            <person name="Khomyakova M.A."/>
            <person name="Merkel A.Y."/>
            <person name="Novikov A."/>
            <person name="Bonch-Osmolovskaya E.A."/>
            <person name="Slobodkin A.I."/>
        </authorList>
    </citation>
    <scope>NUCLEOTIDE SEQUENCE [LARGE SCALE GENOMIC DNA]</scope>
    <source>
        <strain evidence="1 2">A05MB</strain>
    </source>
</reference>
<evidence type="ECO:0000313" key="1">
    <source>
        <dbReference type="EMBL" id="TZE80652.1"/>
    </source>
</evidence>